<evidence type="ECO:0000256" key="3">
    <source>
        <dbReference type="ARBA" id="ARBA00022833"/>
    </source>
</evidence>
<dbReference type="GO" id="GO:0046872">
    <property type="term" value="F:metal ion binding"/>
    <property type="evidence" value="ECO:0007669"/>
    <property type="project" value="UniProtKB-KW"/>
</dbReference>
<dbReference type="GO" id="GO:0016846">
    <property type="term" value="F:carbon-sulfur lyase activity"/>
    <property type="evidence" value="ECO:0007669"/>
    <property type="project" value="InterPro"/>
</dbReference>
<dbReference type="EMBL" id="KZ613943">
    <property type="protein sequence ID" value="PMD42257.1"/>
    <property type="molecule type" value="Genomic_DNA"/>
</dbReference>
<dbReference type="PANTHER" id="PTHR33337">
    <property type="entry name" value="GFA DOMAIN-CONTAINING PROTEIN"/>
    <property type="match status" value="1"/>
</dbReference>
<keyword evidence="3" id="KW-0862">Zinc</keyword>
<dbReference type="PROSITE" id="PS51891">
    <property type="entry name" value="CENP_V_GFA"/>
    <property type="match status" value="1"/>
</dbReference>
<comment type="similarity">
    <text evidence="1">Belongs to the Gfa family.</text>
</comment>
<dbReference type="STRING" id="1149755.A0A2J6RUR0"/>
<evidence type="ECO:0000256" key="4">
    <source>
        <dbReference type="ARBA" id="ARBA00023239"/>
    </source>
</evidence>
<evidence type="ECO:0000313" key="7">
    <source>
        <dbReference type="Proteomes" id="UP000235786"/>
    </source>
</evidence>
<dbReference type="InterPro" id="IPR006913">
    <property type="entry name" value="CENP-V/GFA"/>
</dbReference>
<dbReference type="OrthoDB" id="5422068at2759"/>
<dbReference type="AlphaFoldDB" id="A0A2J6RUR0"/>
<keyword evidence="7" id="KW-1185">Reference proteome</keyword>
<sequence>MTTSITSTCACGSFNLKVDYLNDTLPLDRGFCLCNSCRRLTGSCGVTYIIAPSKQPIDITKFNLTSYGTTDRLTRYFCSTCGCHVLVKVSHNQSWHLATGPLDRTEGIVNWINCKWVEDTLDGGISVWLKEITGPDGKKKPIPRYMLQDWNGGALVPDHIPLNVLPEEKKVHTNPNKLEAQCHCGGVKFYITRPNEESKKAQSPFPDLMVPFHSHSPENPNNETWWLRDNDTKYLAGTCTCRSCRVASGFEIQPWAFIPKCNIFQEDGSPIDFNFGTMKTYESSKDIWREFCRVCGATIFWHCKFRPELLDVSVGLLDPKEGARVESWLDWWTGRVSFKEDAVSSSLIESLETGLKQWGEERAGKGSKS</sequence>
<accession>A0A2J6RUR0</accession>
<proteinExistence type="inferred from homology"/>
<protein>
    <recommendedName>
        <fullName evidence="5">CENP-V/GFA domain-containing protein</fullName>
    </recommendedName>
</protein>
<organism evidence="6 7">
    <name type="scientific">Hyaloscypha variabilis (strain UAMH 11265 / GT02V1 / F)</name>
    <name type="common">Meliniomyces variabilis</name>
    <dbReference type="NCBI Taxonomy" id="1149755"/>
    <lineage>
        <taxon>Eukaryota</taxon>
        <taxon>Fungi</taxon>
        <taxon>Dikarya</taxon>
        <taxon>Ascomycota</taxon>
        <taxon>Pezizomycotina</taxon>
        <taxon>Leotiomycetes</taxon>
        <taxon>Helotiales</taxon>
        <taxon>Hyaloscyphaceae</taxon>
        <taxon>Hyaloscypha</taxon>
        <taxon>Hyaloscypha variabilis</taxon>
    </lineage>
</organism>
<keyword evidence="2" id="KW-0479">Metal-binding</keyword>
<dbReference type="Proteomes" id="UP000235786">
    <property type="component" value="Unassembled WGS sequence"/>
</dbReference>
<keyword evidence="4" id="KW-0456">Lyase</keyword>
<dbReference type="SUPFAM" id="SSF51316">
    <property type="entry name" value="Mss4-like"/>
    <property type="match status" value="2"/>
</dbReference>
<feature type="domain" description="CENP-V/GFA" evidence="5">
    <location>
        <begin position="5"/>
        <end position="112"/>
    </location>
</feature>
<reference evidence="6 7" key="1">
    <citation type="submission" date="2016-04" db="EMBL/GenBank/DDBJ databases">
        <title>A degradative enzymes factory behind the ericoid mycorrhizal symbiosis.</title>
        <authorList>
            <consortium name="DOE Joint Genome Institute"/>
            <person name="Martino E."/>
            <person name="Morin E."/>
            <person name="Grelet G."/>
            <person name="Kuo A."/>
            <person name="Kohler A."/>
            <person name="Daghino S."/>
            <person name="Barry K."/>
            <person name="Choi C."/>
            <person name="Cichocki N."/>
            <person name="Clum A."/>
            <person name="Copeland A."/>
            <person name="Hainaut M."/>
            <person name="Haridas S."/>
            <person name="Labutti K."/>
            <person name="Lindquist E."/>
            <person name="Lipzen A."/>
            <person name="Khouja H.-R."/>
            <person name="Murat C."/>
            <person name="Ohm R."/>
            <person name="Olson A."/>
            <person name="Spatafora J."/>
            <person name="Veneault-Fourrey C."/>
            <person name="Henrissat B."/>
            <person name="Grigoriev I."/>
            <person name="Martin F."/>
            <person name="Perotto S."/>
        </authorList>
    </citation>
    <scope>NUCLEOTIDE SEQUENCE [LARGE SCALE GENOMIC DNA]</scope>
    <source>
        <strain evidence="6 7">F</strain>
    </source>
</reference>
<evidence type="ECO:0000256" key="1">
    <source>
        <dbReference type="ARBA" id="ARBA00005495"/>
    </source>
</evidence>
<dbReference type="PANTHER" id="PTHR33337:SF30">
    <property type="entry name" value="DUF636 DOMAIN PROTEIN (AFU_ORTHOLOGUE AFUA_1G03180)"/>
    <property type="match status" value="1"/>
</dbReference>
<evidence type="ECO:0000313" key="6">
    <source>
        <dbReference type="EMBL" id="PMD42257.1"/>
    </source>
</evidence>
<dbReference type="Pfam" id="PF04828">
    <property type="entry name" value="GFA"/>
    <property type="match status" value="2"/>
</dbReference>
<evidence type="ECO:0000256" key="2">
    <source>
        <dbReference type="ARBA" id="ARBA00022723"/>
    </source>
</evidence>
<dbReference type="InterPro" id="IPR011057">
    <property type="entry name" value="Mss4-like_sf"/>
</dbReference>
<evidence type="ECO:0000259" key="5">
    <source>
        <dbReference type="PROSITE" id="PS51891"/>
    </source>
</evidence>
<name>A0A2J6RUR0_HYAVF</name>
<dbReference type="Gene3D" id="3.90.1590.10">
    <property type="entry name" value="glutathione-dependent formaldehyde- activating enzyme (gfa)"/>
    <property type="match status" value="2"/>
</dbReference>
<gene>
    <name evidence="6" type="ORF">L207DRAFT_510495</name>
</gene>